<keyword evidence="2" id="KW-1185">Reference proteome</keyword>
<dbReference type="Proteomes" id="UP000257109">
    <property type="component" value="Unassembled WGS sequence"/>
</dbReference>
<protein>
    <submittedName>
        <fullName evidence="1">Uncharacterized protein</fullName>
    </submittedName>
</protein>
<evidence type="ECO:0000313" key="1">
    <source>
        <dbReference type="EMBL" id="RDX75641.1"/>
    </source>
</evidence>
<dbReference type="EMBL" id="QJKJ01009769">
    <property type="protein sequence ID" value="RDX75641.1"/>
    <property type="molecule type" value="Genomic_DNA"/>
</dbReference>
<sequence>MDVKVLQDPTIRRRLKRLPIMQSRLDIDTPSHVSSLVSHKKGQSSWNEKVDLGVHQLGYL</sequence>
<gene>
    <name evidence="1" type="ORF">CR513_44457</name>
</gene>
<name>A0A371FBH6_MUCPR</name>
<proteinExistence type="predicted"/>
<comment type="caution">
    <text evidence="1">The sequence shown here is derived from an EMBL/GenBank/DDBJ whole genome shotgun (WGS) entry which is preliminary data.</text>
</comment>
<evidence type="ECO:0000313" key="2">
    <source>
        <dbReference type="Proteomes" id="UP000257109"/>
    </source>
</evidence>
<accession>A0A371FBH6</accession>
<dbReference type="AlphaFoldDB" id="A0A371FBH6"/>
<feature type="non-terminal residue" evidence="1">
    <location>
        <position position="1"/>
    </location>
</feature>
<reference evidence="1" key="1">
    <citation type="submission" date="2018-05" db="EMBL/GenBank/DDBJ databases">
        <title>Draft genome of Mucuna pruriens seed.</title>
        <authorList>
            <person name="Nnadi N.E."/>
            <person name="Vos R."/>
            <person name="Hasami M.H."/>
            <person name="Devisetty U.K."/>
            <person name="Aguiy J.C."/>
        </authorList>
    </citation>
    <scope>NUCLEOTIDE SEQUENCE [LARGE SCALE GENOMIC DNA]</scope>
    <source>
        <strain evidence="1">JCA_2017</strain>
    </source>
</reference>
<organism evidence="1 2">
    <name type="scientific">Mucuna pruriens</name>
    <name type="common">Velvet bean</name>
    <name type="synonym">Dolichos pruriens</name>
    <dbReference type="NCBI Taxonomy" id="157652"/>
    <lineage>
        <taxon>Eukaryota</taxon>
        <taxon>Viridiplantae</taxon>
        <taxon>Streptophyta</taxon>
        <taxon>Embryophyta</taxon>
        <taxon>Tracheophyta</taxon>
        <taxon>Spermatophyta</taxon>
        <taxon>Magnoliopsida</taxon>
        <taxon>eudicotyledons</taxon>
        <taxon>Gunneridae</taxon>
        <taxon>Pentapetalae</taxon>
        <taxon>rosids</taxon>
        <taxon>fabids</taxon>
        <taxon>Fabales</taxon>
        <taxon>Fabaceae</taxon>
        <taxon>Papilionoideae</taxon>
        <taxon>50 kb inversion clade</taxon>
        <taxon>NPAAA clade</taxon>
        <taxon>indigoferoid/millettioid clade</taxon>
        <taxon>Phaseoleae</taxon>
        <taxon>Mucuna</taxon>
    </lineage>
</organism>